<dbReference type="SUPFAM" id="SSF46894">
    <property type="entry name" value="C-terminal effector domain of the bipartite response regulators"/>
    <property type="match status" value="1"/>
</dbReference>
<dbReference type="InterPro" id="IPR000792">
    <property type="entry name" value="Tscrpt_reg_LuxR_C"/>
</dbReference>
<dbReference type="PANTHER" id="PTHR45566:SF1">
    <property type="entry name" value="HTH-TYPE TRANSCRIPTIONAL REGULATOR YHJB-RELATED"/>
    <property type="match status" value="1"/>
</dbReference>
<evidence type="ECO:0000259" key="5">
    <source>
        <dbReference type="PROSITE" id="PS50043"/>
    </source>
</evidence>
<dbReference type="InterPro" id="IPR058245">
    <property type="entry name" value="NreC/VraR/RcsB-like_REC"/>
</dbReference>
<dbReference type="GO" id="GO:0003677">
    <property type="term" value="F:DNA binding"/>
    <property type="evidence" value="ECO:0007669"/>
    <property type="project" value="UniProtKB-KW"/>
</dbReference>
<evidence type="ECO:0000256" key="2">
    <source>
        <dbReference type="ARBA" id="ARBA00023125"/>
    </source>
</evidence>
<dbReference type="PROSITE" id="PS50043">
    <property type="entry name" value="HTH_LUXR_2"/>
    <property type="match status" value="1"/>
</dbReference>
<dbReference type="OrthoDB" id="9814495at2"/>
<feature type="domain" description="HTH luxR-type" evidence="5">
    <location>
        <begin position="152"/>
        <end position="217"/>
    </location>
</feature>
<dbReference type="RefSeq" id="WP_149285918.1">
    <property type="nucleotide sequence ID" value="NZ_CP038437.2"/>
</dbReference>
<dbReference type="SMART" id="SM00448">
    <property type="entry name" value="REC"/>
    <property type="match status" value="1"/>
</dbReference>
<protein>
    <submittedName>
        <fullName evidence="7">Response regulator transcription factor</fullName>
    </submittedName>
</protein>
<dbReference type="Gene3D" id="3.40.50.2300">
    <property type="match status" value="1"/>
</dbReference>
<evidence type="ECO:0000313" key="7">
    <source>
        <dbReference type="EMBL" id="QEM82795.1"/>
    </source>
</evidence>
<evidence type="ECO:0000313" key="8">
    <source>
        <dbReference type="Proteomes" id="UP000324285"/>
    </source>
</evidence>
<dbReference type="Proteomes" id="UP000324285">
    <property type="component" value="Chromosome"/>
</dbReference>
<dbReference type="PROSITE" id="PS00622">
    <property type="entry name" value="HTH_LUXR_1"/>
    <property type="match status" value="1"/>
</dbReference>
<feature type="compositionally biased region" description="Polar residues" evidence="4">
    <location>
        <begin position="136"/>
        <end position="150"/>
    </location>
</feature>
<dbReference type="PRINTS" id="PR00038">
    <property type="entry name" value="HTHLUXR"/>
</dbReference>
<proteinExistence type="predicted"/>
<feature type="region of interest" description="Disordered" evidence="4">
    <location>
        <begin position="132"/>
        <end position="152"/>
    </location>
</feature>
<dbReference type="EMBL" id="CP038437">
    <property type="protein sequence ID" value="QEM82795.1"/>
    <property type="molecule type" value="Genomic_DNA"/>
</dbReference>
<dbReference type="GO" id="GO:0000160">
    <property type="term" value="P:phosphorelay signal transduction system"/>
    <property type="evidence" value="ECO:0007669"/>
    <property type="project" value="InterPro"/>
</dbReference>
<keyword evidence="1 3" id="KW-0597">Phosphoprotein</keyword>
<dbReference type="InterPro" id="IPR011006">
    <property type="entry name" value="CheY-like_superfamily"/>
</dbReference>
<organism evidence="7 8">
    <name type="scientific">Halomonas binhaiensis</name>
    <dbReference type="NCBI Taxonomy" id="2562282"/>
    <lineage>
        <taxon>Bacteria</taxon>
        <taxon>Pseudomonadati</taxon>
        <taxon>Pseudomonadota</taxon>
        <taxon>Gammaproteobacteria</taxon>
        <taxon>Oceanospirillales</taxon>
        <taxon>Halomonadaceae</taxon>
        <taxon>Halomonas</taxon>
    </lineage>
</organism>
<accession>A0A5C1NL10</accession>
<dbReference type="GO" id="GO:0006355">
    <property type="term" value="P:regulation of DNA-templated transcription"/>
    <property type="evidence" value="ECO:0007669"/>
    <property type="project" value="InterPro"/>
</dbReference>
<keyword evidence="8" id="KW-1185">Reference proteome</keyword>
<dbReference type="CDD" id="cd17535">
    <property type="entry name" value="REC_NarL-like"/>
    <property type="match status" value="1"/>
</dbReference>
<dbReference type="AlphaFoldDB" id="A0A5C1NL10"/>
<feature type="modified residue" description="4-aspartylphosphate" evidence="3">
    <location>
        <position position="55"/>
    </location>
</feature>
<name>A0A5C1NL10_9GAMM</name>
<dbReference type="PROSITE" id="PS50110">
    <property type="entry name" value="RESPONSE_REGULATORY"/>
    <property type="match status" value="1"/>
</dbReference>
<dbReference type="Pfam" id="PF00196">
    <property type="entry name" value="GerE"/>
    <property type="match status" value="1"/>
</dbReference>
<feature type="domain" description="Response regulatory" evidence="6">
    <location>
        <begin position="3"/>
        <end position="120"/>
    </location>
</feature>
<dbReference type="PANTHER" id="PTHR45566">
    <property type="entry name" value="HTH-TYPE TRANSCRIPTIONAL REGULATOR YHJB-RELATED"/>
    <property type="match status" value="1"/>
</dbReference>
<dbReference type="InterPro" id="IPR016032">
    <property type="entry name" value="Sig_transdc_resp-reg_C-effctor"/>
</dbReference>
<evidence type="ECO:0000259" key="6">
    <source>
        <dbReference type="PROSITE" id="PS50110"/>
    </source>
</evidence>
<dbReference type="SMART" id="SM00421">
    <property type="entry name" value="HTH_LUXR"/>
    <property type="match status" value="1"/>
</dbReference>
<gene>
    <name evidence="7" type="ORF">E4T21_15530</name>
</gene>
<dbReference type="InterPro" id="IPR001789">
    <property type="entry name" value="Sig_transdc_resp-reg_receiver"/>
</dbReference>
<dbReference type="SUPFAM" id="SSF52172">
    <property type="entry name" value="CheY-like"/>
    <property type="match status" value="1"/>
</dbReference>
<keyword evidence="2" id="KW-0238">DNA-binding</keyword>
<dbReference type="CDD" id="cd06170">
    <property type="entry name" value="LuxR_C_like"/>
    <property type="match status" value="1"/>
</dbReference>
<reference evidence="7" key="1">
    <citation type="submission" date="2021-02" db="EMBL/GenBank/DDBJ databases">
        <title>Strain Y2R2, a novel species of the genus Halomonas.</title>
        <authorList>
            <person name="Huang H."/>
        </authorList>
    </citation>
    <scope>NUCLEOTIDE SEQUENCE</scope>
    <source>
        <strain evidence="7">Y2R2</strain>
    </source>
</reference>
<evidence type="ECO:0000256" key="4">
    <source>
        <dbReference type="SAM" id="MobiDB-lite"/>
    </source>
</evidence>
<evidence type="ECO:0000256" key="1">
    <source>
        <dbReference type="ARBA" id="ARBA00022553"/>
    </source>
</evidence>
<sequence length="229" mass="24900">MYRLLVADDHPLFRDALSGVVDSALPGSELCEADCFADLLMHLGENDEVDLVLLDLNLPDAAGLDGLARLRQHFPEVPVAVVSAESDRRIVLDALDLGAVGYVPKSTPRSALMAALRQILDGQVYLPAELLRRPSSPGQHPQHSTDTPTSEFGRRLEQLTDKELNVLMLLIRGGSNKAIARQLDIAETTVKTHVSAILKKLGVTSRVHAIVAADEATLARVLANRPKRR</sequence>
<dbReference type="Pfam" id="PF00072">
    <property type="entry name" value="Response_reg"/>
    <property type="match status" value="1"/>
</dbReference>
<dbReference type="KEGG" id="hbh:E4T21_15530"/>
<dbReference type="InterPro" id="IPR051015">
    <property type="entry name" value="EvgA-like"/>
</dbReference>
<evidence type="ECO:0000256" key="3">
    <source>
        <dbReference type="PROSITE-ProRule" id="PRU00169"/>
    </source>
</evidence>